<evidence type="ECO:0000256" key="8">
    <source>
        <dbReference type="ARBA" id="ARBA00023242"/>
    </source>
</evidence>
<evidence type="ECO:0000256" key="7">
    <source>
        <dbReference type="ARBA" id="ARBA00023125"/>
    </source>
</evidence>
<keyword evidence="6" id="KW-0779">Telomere</keyword>
<sequence>MESEEECLAFVPESLKCFLKEIFVDIGVKLASIGQAIIQASHPRVLLAPLQIGLAVQLHHHFASRFLIDSLHRHGFCSSYLDTQRFGQNAAIYQGTDIPNFSSEFVQYAADNVDHNIRTLDGNDTFHGMGIIATVTPGTKQTNCIPRENVSPKDISTTGHIQIQFHVVEGQGIAEVKYKDTVSKTAEDPTANLEIIWKTSLLFGPSRPAWSGMMQFVHHGNHPGKSSVGSVETRWPMQKVKNITRLKMIIKDNDDIGVNNKINVFFVNEIAERCENLHKMDIIIINNALVEKSPTFFSDHGHKFQLLIDAKKVKTKIKFQKASSYPPDSPITTSPRCKPKVRTYKYIPLNELKATNSVDVYGVVKFFKPAFKTRGTDYCMMVTIVDPSLEQNANGLKCVLFTKEQEMLPHVQAIGDIVRLHRIKIQKYNDELQGVRTHGFSSITFSGNIGAPIEPRTGCASYTLNDDDREQVRALRLWASKQSNLRTSTVKCTFADVIVGQFFDVVCQVVGLKLMEENCCVLFKVWDGTTCQSQVHCVDTSDDQVKWANDEIKTKSERFLLDVCCYDNHMEAASNVKPGQFVLIHNLHAARHKEENSLNISSVIEFSLHHGTAYGRGLTVLTSDSWEAQQVKRTMEISTAAQNTVTDVGRNPRPGKHNVVDDVITIVDSDDDMNQVNDSVQSQMVIIDDEVFIRTKRKKQSNPLTPNNPAPIIDLDPSSSSVELLVPNKKSGAQVHSEKSTNQNSLVELPTNQKRWMQESASVITHHHHISPVRLRDVTCHAVPYKFRIRAMVLSYFPRKVIDFVHLQCTKCRYSCPVPDPQSFESPSKRQSERLQSKTSSDEECIKDTSRRVTRSSRQDNPTLHSPIRTSPRIAACDNKKLPNGLENEVPSIRRSPRKRSLNACEGTSPKRSSKPSKQVSPKSSKQSTPKPSKQGTSKSSKQPQPGMPKKSESSKKTKEDFIHSSSSLPPPPLILACTVGDIPFYRCPKCEMNKDDIRLTDTPDTELEFRDTNKQKPKSSMYTRFKYSSTVHRVSILQYMYFFHLLMSDGTDKIEVLVGKENAETLFSNIPPTNLYKDTESQSLLEDLMYLLCPESLEEIPSDAAKNRQWMECCIMSYNVKIRHETRKKYQMFDTTLALNVGC</sequence>
<name>A0ABM0MYM7_SACKO</name>
<dbReference type="SUPFAM" id="SSF50249">
    <property type="entry name" value="Nucleic acid-binding proteins"/>
    <property type="match status" value="2"/>
</dbReference>
<dbReference type="InterPro" id="IPR028389">
    <property type="entry name" value="POT1"/>
</dbReference>
<dbReference type="InterPro" id="IPR032042">
    <property type="entry name" value="POT1PC"/>
</dbReference>
<evidence type="ECO:0000256" key="9">
    <source>
        <dbReference type="SAM" id="MobiDB-lite"/>
    </source>
</evidence>
<evidence type="ECO:0000256" key="2">
    <source>
        <dbReference type="ARBA" id="ARBA00004574"/>
    </source>
</evidence>
<dbReference type="GeneID" id="102808082"/>
<reference evidence="12" key="1">
    <citation type="submission" date="2025-08" db="UniProtKB">
        <authorList>
            <consortium name="RefSeq"/>
        </authorList>
    </citation>
    <scope>IDENTIFICATION</scope>
    <source>
        <tissue evidence="12">Testes</tissue>
    </source>
</reference>
<keyword evidence="8" id="KW-0539">Nucleus</keyword>
<evidence type="ECO:0000256" key="1">
    <source>
        <dbReference type="ARBA" id="ARBA00004123"/>
    </source>
</evidence>
<evidence type="ECO:0000256" key="5">
    <source>
        <dbReference type="ARBA" id="ARBA00022454"/>
    </source>
</evidence>
<dbReference type="InterPro" id="IPR011564">
    <property type="entry name" value="Telomer_end-bd_POT1/Cdc13"/>
</dbReference>
<evidence type="ECO:0000313" key="11">
    <source>
        <dbReference type="Proteomes" id="UP000694865"/>
    </source>
</evidence>
<evidence type="ECO:0000256" key="4">
    <source>
        <dbReference type="ARBA" id="ARBA00015253"/>
    </source>
</evidence>
<feature type="compositionally biased region" description="Low complexity" evidence="9">
    <location>
        <begin position="916"/>
        <end position="935"/>
    </location>
</feature>
<dbReference type="RefSeq" id="XP_006825118.1">
    <property type="nucleotide sequence ID" value="XM_006825055.1"/>
</dbReference>
<proteinExistence type="inferred from homology"/>
<comment type="subcellular location">
    <subcellularLocation>
        <location evidence="2">Chromosome</location>
        <location evidence="2">Telomere</location>
    </subcellularLocation>
    <subcellularLocation>
        <location evidence="1">Nucleus</location>
    </subcellularLocation>
</comment>
<evidence type="ECO:0000256" key="3">
    <source>
        <dbReference type="ARBA" id="ARBA00008442"/>
    </source>
</evidence>
<protein>
    <recommendedName>
        <fullName evidence="4">Protection of telomeres protein 1</fullName>
    </recommendedName>
</protein>
<feature type="region of interest" description="Disordered" evidence="9">
    <location>
        <begin position="820"/>
        <end position="967"/>
    </location>
</feature>
<dbReference type="PANTHER" id="PTHR14513">
    <property type="entry name" value="PROTECTION OF TELOMERES 1"/>
    <property type="match status" value="1"/>
</dbReference>
<feature type="compositionally biased region" description="Basic and acidic residues" evidence="9">
    <location>
        <begin position="827"/>
        <end position="851"/>
    </location>
</feature>
<organism evidence="11 12">
    <name type="scientific">Saccoglossus kowalevskii</name>
    <name type="common">Acorn worm</name>
    <dbReference type="NCBI Taxonomy" id="10224"/>
    <lineage>
        <taxon>Eukaryota</taxon>
        <taxon>Metazoa</taxon>
        <taxon>Hemichordata</taxon>
        <taxon>Enteropneusta</taxon>
        <taxon>Harrimaniidae</taxon>
        <taxon>Saccoglossus</taxon>
    </lineage>
</organism>
<keyword evidence="5" id="KW-0158">Chromosome</keyword>
<dbReference type="InterPro" id="IPR012340">
    <property type="entry name" value="NA-bd_OB-fold"/>
</dbReference>
<feature type="compositionally biased region" description="Basic and acidic residues" evidence="9">
    <location>
        <begin position="950"/>
        <end position="963"/>
    </location>
</feature>
<dbReference type="Pfam" id="PF02765">
    <property type="entry name" value="POT1"/>
    <property type="match status" value="1"/>
</dbReference>
<evidence type="ECO:0000313" key="12">
    <source>
        <dbReference type="RefSeq" id="XP_006825118.1"/>
    </source>
</evidence>
<gene>
    <name evidence="12" type="primary">LOC102808082</name>
</gene>
<dbReference type="Pfam" id="PF16686">
    <property type="entry name" value="POT1PC"/>
    <property type="match status" value="1"/>
</dbReference>
<keyword evidence="7" id="KW-0238">DNA-binding</keyword>
<evidence type="ECO:0000259" key="10">
    <source>
        <dbReference type="SMART" id="SM00976"/>
    </source>
</evidence>
<dbReference type="Proteomes" id="UP000694865">
    <property type="component" value="Unplaced"/>
</dbReference>
<dbReference type="Gene3D" id="2.40.50.140">
    <property type="entry name" value="Nucleic acid-binding proteins"/>
    <property type="match status" value="2"/>
</dbReference>
<dbReference type="PANTHER" id="PTHR14513:SF0">
    <property type="entry name" value="PROTECTION OF TELOMERES PROTEIN 1"/>
    <property type="match status" value="1"/>
</dbReference>
<feature type="domain" description="Telomeric single stranded DNA binding POT1/Cdc13" evidence="10">
    <location>
        <begin position="346"/>
        <end position="480"/>
    </location>
</feature>
<comment type="similarity">
    <text evidence="3">Belongs to the telombin family.</text>
</comment>
<dbReference type="SMART" id="SM00976">
    <property type="entry name" value="Telo_bind"/>
    <property type="match status" value="1"/>
</dbReference>
<dbReference type="CDD" id="cd04497">
    <property type="entry name" value="hPOT1_OB1_like"/>
    <property type="match status" value="1"/>
</dbReference>
<accession>A0ABM0MYM7</accession>
<evidence type="ECO:0000256" key="6">
    <source>
        <dbReference type="ARBA" id="ARBA00022895"/>
    </source>
</evidence>
<keyword evidence="11" id="KW-1185">Reference proteome</keyword>